<evidence type="ECO:0000256" key="1">
    <source>
        <dbReference type="SAM" id="Phobius"/>
    </source>
</evidence>
<keyword evidence="1" id="KW-1133">Transmembrane helix</keyword>
<accession>A0ABZ1B1N8</accession>
<proteinExistence type="predicted"/>
<dbReference type="Proteomes" id="UP001324287">
    <property type="component" value="Chromosome"/>
</dbReference>
<organism evidence="2 3">
    <name type="scientific">Blastococcus brunescens</name>
    <dbReference type="NCBI Taxonomy" id="1564165"/>
    <lineage>
        <taxon>Bacteria</taxon>
        <taxon>Bacillati</taxon>
        <taxon>Actinomycetota</taxon>
        <taxon>Actinomycetes</taxon>
        <taxon>Geodermatophilales</taxon>
        <taxon>Geodermatophilaceae</taxon>
        <taxon>Blastococcus</taxon>
    </lineage>
</organism>
<keyword evidence="1" id="KW-0812">Transmembrane</keyword>
<protein>
    <submittedName>
        <fullName evidence="2">Uncharacterized protein</fullName>
    </submittedName>
</protein>
<keyword evidence="1" id="KW-0472">Membrane</keyword>
<dbReference type="RefSeq" id="WP_324275003.1">
    <property type="nucleotide sequence ID" value="NZ_CP141261.1"/>
</dbReference>
<evidence type="ECO:0000313" key="2">
    <source>
        <dbReference type="EMBL" id="WRL63668.1"/>
    </source>
</evidence>
<sequence>MAWTAVGLFLLITMFAESFEWPGWVSDLSPISWIPTVPLEEWTLAPLIGLAAVAAVLHGVGFTGFRRRDVALG</sequence>
<name>A0ABZ1B1N8_9ACTN</name>
<keyword evidence="3" id="KW-1185">Reference proteome</keyword>
<evidence type="ECO:0000313" key="3">
    <source>
        <dbReference type="Proteomes" id="UP001324287"/>
    </source>
</evidence>
<reference evidence="2 3" key="1">
    <citation type="submission" date="2023-12" db="EMBL/GenBank/DDBJ databases">
        <title>Blastococcus brunescens sp. nov., an actonobacterium isolated from sandstone collected in sahara desert.</title>
        <authorList>
            <person name="Gtari M."/>
            <person name="Ghodhbane F."/>
        </authorList>
    </citation>
    <scope>NUCLEOTIDE SEQUENCE [LARGE SCALE GENOMIC DNA]</scope>
    <source>
        <strain evidence="2 3">BMG 8361</strain>
    </source>
</reference>
<feature type="transmembrane region" description="Helical" evidence="1">
    <location>
        <begin position="42"/>
        <end position="65"/>
    </location>
</feature>
<gene>
    <name evidence="2" type="ORF">U6N30_29060</name>
</gene>
<dbReference type="EMBL" id="CP141261">
    <property type="protein sequence ID" value="WRL63668.1"/>
    <property type="molecule type" value="Genomic_DNA"/>
</dbReference>